<comment type="similarity">
    <text evidence="2 9">Belongs to the chondroitin N-acetylgalactosaminyltransferase family.</text>
</comment>
<dbReference type="GO" id="GO:0047238">
    <property type="term" value="F:glucuronosyl-N-acetylgalactosaminyl-proteoglycan 4-beta-N-acetylgalactosaminyltransferase activity"/>
    <property type="evidence" value="ECO:0007669"/>
    <property type="project" value="TreeGrafter"/>
</dbReference>
<protein>
    <recommendedName>
        <fullName evidence="9">Hexosyltransferase</fullName>
        <ecNumber evidence="9">2.4.1.-</ecNumber>
    </recommendedName>
</protein>
<evidence type="ECO:0000256" key="8">
    <source>
        <dbReference type="ARBA" id="ARBA00023136"/>
    </source>
</evidence>
<evidence type="ECO:0000256" key="2">
    <source>
        <dbReference type="ARBA" id="ARBA00009239"/>
    </source>
</evidence>
<keyword evidence="5 9" id="KW-0735">Signal-anchor</keyword>
<reference evidence="10" key="1">
    <citation type="submission" date="2014-12" db="EMBL/GenBank/DDBJ databases">
        <title>Insight into the proteome of Arion vulgaris.</title>
        <authorList>
            <person name="Aradska J."/>
            <person name="Bulat T."/>
            <person name="Smidak R."/>
            <person name="Sarate P."/>
            <person name="Gangsoo J."/>
            <person name="Sialana F."/>
            <person name="Bilban M."/>
            <person name="Lubec G."/>
        </authorList>
    </citation>
    <scope>NUCLEOTIDE SEQUENCE</scope>
    <source>
        <tissue evidence="10">Skin</tissue>
    </source>
</reference>
<dbReference type="Gene3D" id="3.90.550.10">
    <property type="entry name" value="Spore Coat Polysaccharide Biosynthesis Protein SpsA, Chain A"/>
    <property type="match status" value="1"/>
</dbReference>
<evidence type="ECO:0000313" key="10">
    <source>
        <dbReference type="EMBL" id="CEK61513.1"/>
    </source>
</evidence>
<dbReference type="SUPFAM" id="SSF53448">
    <property type="entry name" value="Nucleotide-diphospho-sugar transferases"/>
    <property type="match status" value="1"/>
</dbReference>
<dbReference type="Pfam" id="PF05679">
    <property type="entry name" value="CHGN"/>
    <property type="match status" value="1"/>
</dbReference>
<dbReference type="InterPro" id="IPR029044">
    <property type="entry name" value="Nucleotide-diphossugar_trans"/>
</dbReference>
<dbReference type="PANTHER" id="PTHR12369:SF11">
    <property type="entry name" value="HEXOSYLTRANSFERASE"/>
    <property type="match status" value="1"/>
</dbReference>
<name>A0A0B6YZ54_9EUPU</name>
<feature type="non-terminal residue" evidence="10">
    <location>
        <position position="1"/>
    </location>
</feature>
<evidence type="ECO:0000256" key="9">
    <source>
        <dbReference type="RuleBase" id="RU364016"/>
    </source>
</evidence>
<dbReference type="GO" id="GO:0032580">
    <property type="term" value="C:Golgi cisterna membrane"/>
    <property type="evidence" value="ECO:0007669"/>
    <property type="project" value="UniProtKB-SubCell"/>
</dbReference>
<dbReference type="EC" id="2.4.1.-" evidence="9"/>
<evidence type="ECO:0000256" key="3">
    <source>
        <dbReference type="ARBA" id="ARBA00022679"/>
    </source>
</evidence>
<dbReference type="InterPro" id="IPR051227">
    <property type="entry name" value="CS_glycosyltransferase"/>
</dbReference>
<keyword evidence="6" id="KW-1133">Transmembrane helix</keyword>
<dbReference type="PANTHER" id="PTHR12369">
    <property type="entry name" value="CHONDROITIN SYNTHASE"/>
    <property type="match status" value="1"/>
</dbReference>
<evidence type="ECO:0000256" key="6">
    <source>
        <dbReference type="ARBA" id="ARBA00022989"/>
    </source>
</evidence>
<dbReference type="AlphaFoldDB" id="A0A0B6YZ54"/>
<dbReference type="EMBL" id="HACG01014648">
    <property type="protein sequence ID" value="CEK61513.1"/>
    <property type="molecule type" value="Transcribed_RNA"/>
</dbReference>
<evidence type="ECO:0000256" key="4">
    <source>
        <dbReference type="ARBA" id="ARBA00022692"/>
    </source>
</evidence>
<organism evidence="10">
    <name type="scientific">Arion vulgaris</name>
    <dbReference type="NCBI Taxonomy" id="1028688"/>
    <lineage>
        <taxon>Eukaryota</taxon>
        <taxon>Metazoa</taxon>
        <taxon>Spiralia</taxon>
        <taxon>Lophotrochozoa</taxon>
        <taxon>Mollusca</taxon>
        <taxon>Gastropoda</taxon>
        <taxon>Heterobranchia</taxon>
        <taxon>Euthyneura</taxon>
        <taxon>Panpulmonata</taxon>
        <taxon>Eupulmonata</taxon>
        <taxon>Stylommatophora</taxon>
        <taxon>Helicina</taxon>
        <taxon>Arionoidea</taxon>
        <taxon>Arionidae</taxon>
        <taxon>Arion</taxon>
    </lineage>
</organism>
<keyword evidence="4" id="KW-0812">Transmembrane</keyword>
<keyword evidence="8" id="KW-0472">Membrane</keyword>
<keyword evidence="7 9" id="KW-0333">Golgi apparatus</keyword>
<accession>A0A0B6YZ54</accession>
<dbReference type="InterPro" id="IPR008428">
    <property type="entry name" value="Chond_GalNAc"/>
</dbReference>
<gene>
    <name evidence="10" type="primary">ORF42471</name>
</gene>
<keyword evidence="3 9" id="KW-0808">Transferase</keyword>
<evidence type="ECO:0000256" key="1">
    <source>
        <dbReference type="ARBA" id="ARBA00004447"/>
    </source>
</evidence>
<evidence type="ECO:0000256" key="5">
    <source>
        <dbReference type="ARBA" id="ARBA00022968"/>
    </source>
</evidence>
<proteinExistence type="inferred from homology"/>
<comment type="subcellular location">
    <subcellularLocation>
        <location evidence="1 9">Golgi apparatus</location>
        <location evidence="1 9">Golgi stack membrane</location>
        <topology evidence="1 9">Single-pass type II membrane protein</topology>
    </subcellularLocation>
</comment>
<sequence length="340" mass="39404">NQIRTSSWFSETEQNGSHLEFLVWTYQCLSTERGAHEIAFVRSKFENKNEIAPVYVRRDLPQHLVEFKESYRETLDIDNTIHVLLMIYKKSSSYINFLEQHEKAVKGYHGKVILRVVVFLDKDGDYKIVTAVTSIMLKYKAHLDVKLIYSNETFKRGNGMMLAVDDLDKTSLLLLMDVDMEYTTEFLQRVHKNTVLDYMAYFPVMFSLYSPDVICYKKENCEPDWDSRQNEVGLWRTYGFGIASIYKKNLISAGGFRTDIEGWGLEDVDLYEKVISAGINILRSVDNSIIHRYHSRECSTSLSKTQMSACIGSKESSYGSFNQLYQMYQDMSTNETTSTN</sequence>
<evidence type="ECO:0000256" key="7">
    <source>
        <dbReference type="ARBA" id="ARBA00023034"/>
    </source>
</evidence>